<evidence type="ECO:0000256" key="1">
    <source>
        <dbReference type="ARBA" id="ARBA00010641"/>
    </source>
</evidence>
<dbReference type="PANTHER" id="PTHR30173:SF36">
    <property type="entry name" value="ECF RNA POLYMERASE SIGMA FACTOR SIGJ"/>
    <property type="match status" value="1"/>
</dbReference>
<keyword evidence="3" id="KW-0805">Transcription regulation</keyword>
<dbReference type="AlphaFoldDB" id="A0A098BRF3"/>
<dbReference type="NCBIfam" id="NF007214">
    <property type="entry name" value="PRK09636.1"/>
    <property type="match status" value="1"/>
</dbReference>
<evidence type="ECO:0000313" key="7">
    <source>
        <dbReference type="EMBL" id="CDZ91274.1"/>
    </source>
</evidence>
<dbReference type="GO" id="GO:0006352">
    <property type="term" value="P:DNA-templated transcription initiation"/>
    <property type="evidence" value="ECO:0007669"/>
    <property type="project" value="InterPro"/>
</dbReference>
<dbReference type="InterPro" id="IPR036388">
    <property type="entry name" value="WH-like_DNA-bd_sf"/>
</dbReference>
<dbReference type="Proteomes" id="UP000042997">
    <property type="component" value="Unassembled WGS sequence"/>
</dbReference>
<dbReference type="InterPro" id="IPR052704">
    <property type="entry name" value="ECF_Sigma-70_Domain"/>
</dbReference>
<dbReference type="Gene3D" id="3.10.450.50">
    <property type="match status" value="1"/>
</dbReference>
<dbReference type="GeneID" id="66834661"/>
<reference evidence="7 8" key="1">
    <citation type="journal article" date="2014" name="Genome Announc.">
        <title>Draft Genome Sequence of Propane- and Butane-Oxidizing Actinobacterium Rhodococcus ruber IEGM 231.</title>
        <authorList>
            <person name="Ivshina I.B."/>
            <person name="Kuyukina M.S."/>
            <person name="Krivoruchko A.V."/>
            <person name="Barbe V."/>
            <person name="Fischer C."/>
        </authorList>
    </citation>
    <scope>NUCLEOTIDE SEQUENCE [LARGE SCALE GENOMIC DNA]</scope>
</reference>
<dbReference type="Pfam" id="PF04542">
    <property type="entry name" value="Sigma70_r2"/>
    <property type="match status" value="1"/>
</dbReference>
<evidence type="ECO:0000256" key="3">
    <source>
        <dbReference type="ARBA" id="ARBA00023015"/>
    </source>
</evidence>
<accession>A0A098BRF3</accession>
<evidence type="ECO:0000256" key="4">
    <source>
        <dbReference type="ARBA" id="ARBA00023082"/>
    </source>
</evidence>
<comment type="similarity">
    <text evidence="1">Belongs to the sigma-70 factor family. ECF subfamily.</text>
</comment>
<keyword evidence="5" id="KW-0238">DNA-binding</keyword>
<evidence type="ECO:0000256" key="6">
    <source>
        <dbReference type="ARBA" id="ARBA00023163"/>
    </source>
</evidence>
<evidence type="ECO:0000256" key="2">
    <source>
        <dbReference type="ARBA" id="ARBA00011344"/>
    </source>
</evidence>
<dbReference type="Pfam" id="PF08281">
    <property type="entry name" value="Sigma70_r4_2"/>
    <property type="match status" value="1"/>
</dbReference>
<dbReference type="Gene3D" id="1.10.10.10">
    <property type="entry name" value="Winged helix-like DNA-binding domain superfamily/Winged helix DNA-binding domain"/>
    <property type="match status" value="1"/>
</dbReference>
<gene>
    <name evidence="7" type="ORF">RHRU231_820044</name>
</gene>
<dbReference type="eggNOG" id="COG1595">
    <property type="taxonomic scope" value="Bacteria"/>
</dbReference>
<sequence>MTPDDTPRDETTHDKTTHDELFTRHRGLLFGIAYEITGSVADSEDILQDSYLRWAEVELDEVANPRAYLSRVVTRQALNSLRTAQRRREDYVGPWLPEPVRTAPDAAEDVLLAESVSMAMMLVLETLGPLERAVFVLREVFGFDHAQIAAAVGRQEATVRQIAHRARSHVQARRRRYAASDEQARRVVTELLSAAAGGDVEALMAVLAPDVVYVADGGGKVTAARVPVSGARKVARVLSGLSRRPLPDMRVEFAAFNGLPALAVYSGERLDLVMLIEMDAGLVTGLYVVRNPDKLGAADRVMPLVR</sequence>
<keyword evidence="4" id="KW-0731">Sigma factor</keyword>
<dbReference type="InterPro" id="IPR007627">
    <property type="entry name" value="RNA_pol_sigma70_r2"/>
</dbReference>
<dbReference type="GO" id="GO:0003677">
    <property type="term" value="F:DNA binding"/>
    <property type="evidence" value="ECO:0007669"/>
    <property type="project" value="UniProtKB-KW"/>
</dbReference>
<dbReference type="InterPro" id="IPR014303">
    <property type="entry name" value="RNA_pol_sigma-70_ECF"/>
</dbReference>
<keyword evidence="6" id="KW-0804">Transcription</keyword>
<name>A0A098BRF3_9NOCA</name>
<dbReference type="GO" id="GO:0016987">
    <property type="term" value="F:sigma factor activity"/>
    <property type="evidence" value="ECO:0007669"/>
    <property type="project" value="UniProtKB-KW"/>
</dbReference>
<dbReference type="NCBIfam" id="TIGR02957">
    <property type="entry name" value="SigX4"/>
    <property type="match status" value="1"/>
</dbReference>
<dbReference type="Gene3D" id="1.10.1740.10">
    <property type="match status" value="1"/>
</dbReference>
<dbReference type="SUPFAM" id="SSF54427">
    <property type="entry name" value="NTF2-like"/>
    <property type="match status" value="1"/>
</dbReference>
<dbReference type="InterPro" id="IPR013249">
    <property type="entry name" value="RNA_pol_sigma70_r4_t2"/>
</dbReference>
<dbReference type="SUPFAM" id="SSF88946">
    <property type="entry name" value="Sigma2 domain of RNA polymerase sigma factors"/>
    <property type="match status" value="1"/>
</dbReference>
<dbReference type="InterPro" id="IPR032710">
    <property type="entry name" value="NTF2-like_dom_sf"/>
</dbReference>
<comment type="subunit">
    <text evidence="2">Interacts transiently with the RNA polymerase catalytic core formed by RpoA, RpoB, RpoC and RpoZ (2 alpha, 1 beta, 1 beta' and 1 omega subunit) to form the RNA polymerase holoenzyme that can initiate transcription.</text>
</comment>
<dbReference type="KEGG" id="rrz:CS378_22215"/>
<dbReference type="SMR" id="A0A098BRF3"/>
<dbReference type="NCBIfam" id="TIGR02937">
    <property type="entry name" value="sigma70-ECF"/>
    <property type="match status" value="1"/>
</dbReference>
<proteinExistence type="inferred from homology"/>
<evidence type="ECO:0000313" key="8">
    <source>
        <dbReference type="Proteomes" id="UP000042997"/>
    </source>
</evidence>
<protein>
    <submittedName>
        <fullName evidence="7">Sigma-70 family RNA polymerase sigma factor</fullName>
    </submittedName>
</protein>
<dbReference type="EMBL" id="CCSD01000097">
    <property type="protein sequence ID" value="CDZ91274.1"/>
    <property type="molecule type" value="Genomic_DNA"/>
</dbReference>
<dbReference type="PANTHER" id="PTHR30173">
    <property type="entry name" value="SIGMA 19 FACTOR"/>
    <property type="match status" value="1"/>
</dbReference>
<dbReference type="InterPro" id="IPR014284">
    <property type="entry name" value="RNA_pol_sigma-70_dom"/>
</dbReference>
<dbReference type="SUPFAM" id="SSF88659">
    <property type="entry name" value="Sigma3 and sigma4 domains of RNA polymerase sigma factors"/>
    <property type="match status" value="1"/>
</dbReference>
<dbReference type="InterPro" id="IPR013325">
    <property type="entry name" value="RNA_pol_sigma_r2"/>
</dbReference>
<dbReference type="OrthoDB" id="3211555at2"/>
<dbReference type="RefSeq" id="WP_010592986.1">
    <property type="nucleotide sequence ID" value="NZ_CP023714.1"/>
</dbReference>
<evidence type="ECO:0000256" key="5">
    <source>
        <dbReference type="ARBA" id="ARBA00023125"/>
    </source>
</evidence>
<organism evidence="7 8">
    <name type="scientific">Rhodococcus ruber</name>
    <dbReference type="NCBI Taxonomy" id="1830"/>
    <lineage>
        <taxon>Bacteria</taxon>
        <taxon>Bacillati</taxon>
        <taxon>Actinomycetota</taxon>
        <taxon>Actinomycetes</taxon>
        <taxon>Mycobacteriales</taxon>
        <taxon>Nocardiaceae</taxon>
        <taxon>Rhodococcus</taxon>
    </lineage>
</organism>
<dbReference type="InterPro" id="IPR013324">
    <property type="entry name" value="RNA_pol_sigma_r3/r4-like"/>
</dbReference>